<proteinExistence type="predicted"/>
<comment type="caution">
    <text evidence="1">The sequence shown here is derived from an EMBL/GenBank/DDBJ whole genome shotgun (WGS) entry which is preliminary data.</text>
</comment>
<evidence type="ECO:0000313" key="1">
    <source>
        <dbReference type="EMBL" id="PPQ96295.1"/>
    </source>
</evidence>
<name>A0A409XZZ0_9AGAR</name>
<dbReference type="EMBL" id="NHYE01001383">
    <property type="protein sequence ID" value="PPQ96295.1"/>
    <property type="molecule type" value="Genomic_DNA"/>
</dbReference>
<sequence>MQLIAIPFDAALFTTATVLASSTITITISIEFWPGILQMTKEIPKEASSLGFVFWKNSVRFERIYTEFLDRGKGSDTSVAAYQVDQVDVLRQAGLDA</sequence>
<dbReference type="InParanoid" id="A0A409XZZ0"/>
<evidence type="ECO:0000313" key="2">
    <source>
        <dbReference type="Proteomes" id="UP000284706"/>
    </source>
</evidence>
<reference evidence="1 2" key="1">
    <citation type="journal article" date="2018" name="Evol. Lett.">
        <title>Horizontal gene cluster transfer increased hallucinogenic mushroom diversity.</title>
        <authorList>
            <person name="Reynolds H.T."/>
            <person name="Vijayakumar V."/>
            <person name="Gluck-Thaler E."/>
            <person name="Korotkin H.B."/>
            <person name="Matheny P.B."/>
            <person name="Slot J.C."/>
        </authorList>
    </citation>
    <scope>NUCLEOTIDE SEQUENCE [LARGE SCALE GENOMIC DNA]</scope>
    <source>
        <strain evidence="1 2">SRW20</strain>
    </source>
</reference>
<gene>
    <name evidence="1" type="ORF">CVT26_005655</name>
</gene>
<dbReference type="AlphaFoldDB" id="A0A409XZZ0"/>
<dbReference type="Proteomes" id="UP000284706">
    <property type="component" value="Unassembled WGS sequence"/>
</dbReference>
<accession>A0A409XZZ0</accession>
<organism evidence="1 2">
    <name type="scientific">Gymnopilus dilepis</name>
    <dbReference type="NCBI Taxonomy" id="231916"/>
    <lineage>
        <taxon>Eukaryota</taxon>
        <taxon>Fungi</taxon>
        <taxon>Dikarya</taxon>
        <taxon>Basidiomycota</taxon>
        <taxon>Agaricomycotina</taxon>
        <taxon>Agaricomycetes</taxon>
        <taxon>Agaricomycetidae</taxon>
        <taxon>Agaricales</taxon>
        <taxon>Agaricineae</taxon>
        <taxon>Hymenogastraceae</taxon>
        <taxon>Gymnopilus</taxon>
    </lineage>
</organism>
<protein>
    <submittedName>
        <fullName evidence="1">Uncharacterized protein</fullName>
    </submittedName>
</protein>
<keyword evidence="2" id="KW-1185">Reference proteome</keyword>